<keyword evidence="2" id="KW-1185">Reference proteome</keyword>
<protein>
    <submittedName>
        <fullName evidence="1">Uncharacterized protein</fullName>
    </submittedName>
</protein>
<evidence type="ECO:0000313" key="2">
    <source>
        <dbReference type="Proteomes" id="UP000269669"/>
    </source>
</evidence>
<dbReference type="EMBL" id="RSDW01000001">
    <property type="protein sequence ID" value="RSL14827.1"/>
    <property type="molecule type" value="Genomic_DNA"/>
</dbReference>
<proteinExistence type="predicted"/>
<sequence>MLQLAAASLAKTGKSFQHTAARAILLGEKCIDDCPKTQFFRSAPGRQLLLIDLIRPHTLLVPCENHP</sequence>
<name>A0A428MDB1_9BACT</name>
<accession>A0A428MDB1</accession>
<dbReference type="Proteomes" id="UP000269669">
    <property type="component" value="Unassembled WGS sequence"/>
</dbReference>
<comment type="caution">
    <text evidence="1">The sequence shown here is derived from an EMBL/GenBank/DDBJ whole genome shotgun (WGS) entry which is preliminary data.</text>
</comment>
<dbReference type="AlphaFoldDB" id="A0A428MDB1"/>
<organism evidence="1 2">
    <name type="scientific">Edaphobacter aggregans</name>
    <dbReference type="NCBI Taxonomy" id="570835"/>
    <lineage>
        <taxon>Bacteria</taxon>
        <taxon>Pseudomonadati</taxon>
        <taxon>Acidobacteriota</taxon>
        <taxon>Terriglobia</taxon>
        <taxon>Terriglobales</taxon>
        <taxon>Acidobacteriaceae</taxon>
        <taxon>Edaphobacter</taxon>
    </lineage>
</organism>
<reference evidence="1 2" key="1">
    <citation type="submission" date="2018-12" db="EMBL/GenBank/DDBJ databases">
        <title>Sequencing of bacterial isolates from soil warming experiment in Harvard Forest, Massachusetts, USA.</title>
        <authorList>
            <person name="Deangelis K."/>
        </authorList>
    </citation>
    <scope>NUCLEOTIDE SEQUENCE [LARGE SCALE GENOMIC DNA]</scope>
    <source>
        <strain evidence="1 2">EB153</strain>
    </source>
</reference>
<gene>
    <name evidence="1" type="ORF">EDE15_0295</name>
</gene>
<evidence type="ECO:0000313" key="1">
    <source>
        <dbReference type="EMBL" id="RSL14827.1"/>
    </source>
</evidence>